<evidence type="ECO:0000313" key="3">
    <source>
        <dbReference type="Proteomes" id="UP000694389"/>
    </source>
</evidence>
<evidence type="ECO:0000313" key="2">
    <source>
        <dbReference type="Ensembl" id="ENSDLAP00005077297.1"/>
    </source>
</evidence>
<feature type="domain" description="C-type lectin" evidence="1">
    <location>
        <begin position="39"/>
        <end position="116"/>
    </location>
</feature>
<dbReference type="GeneTree" id="ENSGT01030000235115"/>
<dbReference type="Ensembl" id="ENSDLAT00005083444.1">
    <property type="protein sequence ID" value="ENSDLAP00005077297.1"/>
    <property type="gene ID" value="ENSDLAG00005029205.1"/>
</dbReference>
<reference evidence="2" key="1">
    <citation type="submission" date="2025-08" db="UniProtKB">
        <authorList>
            <consortium name="Ensembl"/>
        </authorList>
    </citation>
    <scope>IDENTIFICATION</scope>
</reference>
<dbReference type="PANTHER" id="PTHR45784">
    <property type="entry name" value="C-TYPE LECTIN DOMAIN FAMILY 20 MEMBER A-RELATED"/>
    <property type="match status" value="1"/>
</dbReference>
<dbReference type="AlphaFoldDB" id="A0A8P4GK08"/>
<organism evidence="2 3">
    <name type="scientific">Dicentrarchus labrax</name>
    <name type="common">European seabass</name>
    <name type="synonym">Morone labrax</name>
    <dbReference type="NCBI Taxonomy" id="13489"/>
    <lineage>
        <taxon>Eukaryota</taxon>
        <taxon>Metazoa</taxon>
        <taxon>Chordata</taxon>
        <taxon>Craniata</taxon>
        <taxon>Vertebrata</taxon>
        <taxon>Euteleostomi</taxon>
        <taxon>Actinopterygii</taxon>
        <taxon>Neopterygii</taxon>
        <taxon>Teleostei</taxon>
        <taxon>Neoteleostei</taxon>
        <taxon>Acanthomorphata</taxon>
        <taxon>Eupercaria</taxon>
        <taxon>Moronidae</taxon>
        <taxon>Dicentrarchus</taxon>
    </lineage>
</organism>
<dbReference type="Gene3D" id="3.10.100.10">
    <property type="entry name" value="Mannose-Binding Protein A, subunit A"/>
    <property type="match status" value="1"/>
</dbReference>
<keyword evidence="3" id="KW-1185">Reference proteome</keyword>
<accession>A0A8P4GK08</accession>
<dbReference type="SUPFAM" id="SSF56436">
    <property type="entry name" value="C-type lectin-like"/>
    <property type="match status" value="1"/>
</dbReference>
<dbReference type="PROSITE" id="PS50041">
    <property type="entry name" value="C_TYPE_LECTIN_2"/>
    <property type="match status" value="1"/>
</dbReference>
<proteinExistence type="predicted"/>
<sequence>METHEHNCSNISVFFLKMQRWPLFIFLGLHLQSEKLTNQTEKTYVFISALKSWNDAQAYCREHYTDLPMIENSVENNEVYSAAPAEVWIGLYRVPWTWSDNTQSSFRQWLIGFPNNFGATHLVSIPFINYR</sequence>
<dbReference type="Pfam" id="PF00059">
    <property type="entry name" value="Lectin_C"/>
    <property type="match status" value="1"/>
</dbReference>
<evidence type="ECO:0000259" key="1">
    <source>
        <dbReference type="PROSITE" id="PS50041"/>
    </source>
</evidence>
<dbReference type="SMART" id="SM00034">
    <property type="entry name" value="CLECT"/>
    <property type="match status" value="1"/>
</dbReference>
<dbReference type="PANTHER" id="PTHR45784:SF3">
    <property type="entry name" value="C-TYPE LECTIN DOMAIN FAMILY 4 MEMBER K-LIKE-RELATED"/>
    <property type="match status" value="1"/>
</dbReference>
<dbReference type="InterPro" id="IPR016187">
    <property type="entry name" value="CTDL_fold"/>
</dbReference>
<name>A0A8P4GK08_DICLA</name>
<reference evidence="2" key="2">
    <citation type="submission" date="2025-09" db="UniProtKB">
        <authorList>
            <consortium name="Ensembl"/>
        </authorList>
    </citation>
    <scope>IDENTIFICATION</scope>
</reference>
<dbReference type="InterPro" id="IPR016186">
    <property type="entry name" value="C-type_lectin-like/link_sf"/>
</dbReference>
<dbReference type="InterPro" id="IPR001304">
    <property type="entry name" value="C-type_lectin-like"/>
</dbReference>
<protein>
    <recommendedName>
        <fullName evidence="1">C-type lectin domain-containing protein</fullName>
    </recommendedName>
</protein>
<dbReference type="Proteomes" id="UP000694389">
    <property type="component" value="Unassembled WGS sequence"/>
</dbReference>